<proteinExistence type="predicted"/>
<gene>
    <name evidence="2" type="ORF">OHC33_006996</name>
</gene>
<feature type="compositionally biased region" description="Basic residues" evidence="1">
    <location>
        <begin position="76"/>
        <end position="86"/>
    </location>
</feature>
<protein>
    <submittedName>
        <fullName evidence="2">Uncharacterized protein</fullName>
    </submittedName>
</protein>
<dbReference type="EMBL" id="JAKLMC020000017">
    <property type="protein sequence ID" value="KAK5952109.1"/>
    <property type="molecule type" value="Genomic_DNA"/>
</dbReference>
<reference evidence="2 3" key="1">
    <citation type="submission" date="2022-12" db="EMBL/GenBank/DDBJ databases">
        <title>Genomic features and morphological characterization of a novel Knufia sp. strain isolated from spacecraft assembly facility.</title>
        <authorList>
            <person name="Teixeira M."/>
            <person name="Chander A.M."/>
            <person name="Stajich J.E."/>
            <person name="Venkateswaran K."/>
        </authorList>
    </citation>
    <scope>NUCLEOTIDE SEQUENCE [LARGE SCALE GENOMIC DNA]</scope>
    <source>
        <strain evidence="2 3">FJI-L2-BK-P2</strain>
    </source>
</reference>
<evidence type="ECO:0000313" key="3">
    <source>
        <dbReference type="Proteomes" id="UP001316803"/>
    </source>
</evidence>
<name>A0AAN8EC81_9EURO</name>
<feature type="region of interest" description="Disordered" evidence="1">
    <location>
        <begin position="24"/>
        <end position="91"/>
    </location>
</feature>
<dbReference type="Proteomes" id="UP001316803">
    <property type="component" value="Unassembled WGS sequence"/>
</dbReference>
<evidence type="ECO:0000256" key="1">
    <source>
        <dbReference type="SAM" id="MobiDB-lite"/>
    </source>
</evidence>
<sequence>MRKISKTRSSPKTKICLTYIPAHFTKGKNAPPSPPAFVPTTPTTHPHRSSSHSTTPPSRKPIDKNKPRPKNWTANPRHHKPSAKPVHRSEMTTPLVYHAILRRSNTRSKALRISNARLVDYEHRDLIDAWAVRKLSTRILEFWEEKLREGGKEEDDELEMEMEIEGWVEEDEDGGCFVGVYEEMTRVMRRSEM</sequence>
<comment type="caution">
    <text evidence="2">The sequence shown here is derived from an EMBL/GenBank/DDBJ whole genome shotgun (WGS) entry which is preliminary data.</text>
</comment>
<evidence type="ECO:0000313" key="2">
    <source>
        <dbReference type="EMBL" id="KAK5952109.1"/>
    </source>
</evidence>
<organism evidence="2 3">
    <name type="scientific">Knufia fluminis</name>
    <dbReference type="NCBI Taxonomy" id="191047"/>
    <lineage>
        <taxon>Eukaryota</taxon>
        <taxon>Fungi</taxon>
        <taxon>Dikarya</taxon>
        <taxon>Ascomycota</taxon>
        <taxon>Pezizomycotina</taxon>
        <taxon>Eurotiomycetes</taxon>
        <taxon>Chaetothyriomycetidae</taxon>
        <taxon>Chaetothyriales</taxon>
        <taxon>Trichomeriaceae</taxon>
        <taxon>Knufia</taxon>
    </lineage>
</organism>
<accession>A0AAN8EC81</accession>
<dbReference type="AlphaFoldDB" id="A0AAN8EC81"/>
<keyword evidence="3" id="KW-1185">Reference proteome</keyword>